<proteinExistence type="predicted"/>
<accession>K3VIM3</accession>
<dbReference type="GeneID" id="20365429"/>
<name>K3VIM3_FUSPC</name>
<dbReference type="Proteomes" id="UP000007978">
    <property type="component" value="Chromosome 4"/>
</dbReference>
<dbReference type="EMBL" id="AFNW01000185">
    <property type="protein sequence ID" value="EKJ73023.1"/>
    <property type="molecule type" value="Genomic_DNA"/>
</dbReference>
<gene>
    <name evidence="1" type="ORF">FPSE_06811</name>
</gene>
<dbReference type="KEGG" id="fpu:FPSE_06811"/>
<keyword evidence="2" id="KW-1185">Reference proteome</keyword>
<dbReference type="RefSeq" id="XP_009258204.1">
    <property type="nucleotide sequence ID" value="XM_009259929.1"/>
</dbReference>
<dbReference type="HOGENOM" id="CLU_039755_2_1_1"/>
<evidence type="ECO:0000313" key="2">
    <source>
        <dbReference type="Proteomes" id="UP000007978"/>
    </source>
</evidence>
<comment type="caution">
    <text evidence="1">The sequence shown here is derived from an EMBL/GenBank/DDBJ whole genome shotgun (WGS) entry which is preliminary data.</text>
</comment>
<dbReference type="AlphaFoldDB" id="K3VIM3"/>
<evidence type="ECO:0008006" key="3">
    <source>
        <dbReference type="Google" id="ProtNLM"/>
    </source>
</evidence>
<protein>
    <recommendedName>
        <fullName evidence="3">HNH nuclease domain-containing protein</fullName>
    </recommendedName>
</protein>
<sequence>MSAHNYFELTRIMPSDEVELRREYASSIYDAMKFYEPTFHMTLVHLASIMITPLDKLEQIRSTSLMFTFMGCLPPLLKRYLIENPVIPKSYMTVDPKHSIPGDSEHQRNLCRKRDNYKCVFLPNTPNDVKVAHIVPPTWVDTQETMETIIKTMDDACFLTGFHDIDKYLSLFVDEYKRGTSDKCWNMISLDQTLYWYFKNRYMGLKCLGIEYTEDDAKATVIIQLTHIYRTTNYPMENATIEGDGNHFDDIVMGIRKFEHQCNLPYIEGQQCMPPTTISVLSGMCTRIEMSNDDAKKCKFMLDISWRLSMIAGICGAAAYSRYLPDHDSWSLIVRDLSINAWVEDQARLHSESQDSNEMLELDRGCQHDGNDMERKRKVNLIN</sequence>
<reference evidence="1 2" key="1">
    <citation type="journal article" date="2012" name="PLoS Pathog.">
        <title>Comparative pathogenomics reveals horizontally acquired novel virulence genes in fungi infecting cereal hosts.</title>
        <authorList>
            <person name="Gardiner D.M."/>
            <person name="McDonald M.C."/>
            <person name="Covarelli L."/>
            <person name="Solomon P.S."/>
            <person name="Rusu A.G."/>
            <person name="Marshall M."/>
            <person name="Kazan K."/>
            <person name="Chakraborty S."/>
            <person name="McDonald B.A."/>
            <person name="Manners J.M."/>
        </authorList>
    </citation>
    <scope>NUCLEOTIDE SEQUENCE [LARGE SCALE GENOMIC DNA]</scope>
    <source>
        <strain evidence="1 2">CS3096</strain>
    </source>
</reference>
<organism evidence="1 2">
    <name type="scientific">Fusarium pseudograminearum (strain CS3096)</name>
    <name type="common">Wheat and barley crown-rot fungus</name>
    <dbReference type="NCBI Taxonomy" id="1028729"/>
    <lineage>
        <taxon>Eukaryota</taxon>
        <taxon>Fungi</taxon>
        <taxon>Dikarya</taxon>
        <taxon>Ascomycota</taxon>
        <taxon>Pezizomycotina</taxon>
        <taxon>Sordariomycetes</taxon>
        <taxon>Hypocreomycetidae</taxon>
        <taxon>Hypocreales</taxon>
        <taxon>Nectriaceae</taxon>
        <taxon>Fusarium</taxon>
    </lineage>
</organism>
<evidence type="ECO:0000313" key="1">
    <source>
        <dbReference type="EMBL" id="EKJ73023.1"/>
    </source>
</evidence>
<dbReference type="OrthoDB" id="5093376at2759"/>